<dbReference type="Proteomes" id="UP001589769">
    <property type="component" value="Unassembled WGS sequence"/>
</dbReference>
<evidence type="ECO:0000313" key="19">
    <source>
        <dbReference type="Proteomes" id="UP001589769"/>
    </source>
</evidence>
<evidence type="ECO:0000259" key="16">
    <source>
        <dbReference type="PROSITE" id="PS50857"/>
    </source>
</evidence>
<evidence type="ECO:0000313" key="18">
    <source>
        <dbReference type="EMBL" id="MFC0323441.1"/>
    </source>
</evidence>
<evidence type="ECO:0000256" key="1">
    <source>
        <dbReference type="ARBA" id="ARBA00004651"/>
    </source>
</evidence>
<dbReference type="PANTHER" id="PTHR22888">
    <property type="entry name" value="CYTOCHROME C OXIDASE, SUBUNIT II"/>
    <property type="match status" value="1"/>
</dbReference>
<keyword evidence="9 15" id="KW-1133">Transmembrane helix</keyword>
<feature type="transmembrane region" description="Helical" evidence="15">
    <location>
        <begin position="42"/>
        <end position="66"/>
    </location>
</feature>
<gene>
    <name evidence="18" type="primary">cyoA</name>
    <name evidence="18" type="ORF">ACFFHT_07700</name>
</gene>
<evidence type="ECO:0000256" key="13">
    <source>
        <dbReference type="ARBA" id="ARBA00023288"/>
    </source>
</evidence>
<keyword evidence="11 14" id="KW-0472">Membrane</keyword>
<evidence type="ECO:0000256" key="2">
    <source>
        <dbReference type="ARBA" id="ARBA00007866"/>
    </source>
</evidence>
<dbReference type="InterPro" id="IPR034227">
    <property type="entry name" value="CuRO_UO_II"/>
</dbReference>
<evidence type="ECO:0000256" key="3">
    <source>
        <dbReference type="ARBA" id="ARBA00022448"/>
    </source>
</evidence>
<organism evidence="18 19">
    <name type="scientific">Gallibacterium melopsittaci</name>
    <dbReference type="NCBI Taxonomy" id="516063"/>
    <lineage>
        <taxon>Bacteria</taxon>
        <taxon>Pseudomonadati</taxon>
        <taxon>Pseudomonadota</taxon>
        <taxon>Gammaproteobacteria</taxon>
        <taxon>Pasteurellales</taxon>
        <taxon>Pasteurellaceae</taxon>
        <taxon>Gallibacterium</taxon>
    </lineage>
</organism>
<sequence length="331" mass="36827">MKLSSKHAKWSFVLACATLLLSGCESAVLLNSKGQVGMEERTLILVATGLMLLVVIPVIVMAIVFVRKYREGTNAKYSPNWAHSNKIEMVVWGIPIIIILILGTITWKTTHSLDPYRPLDHEKKPITIQVVSLDWKWLFIYPEQGIATINEIAFPQNTPVEFKITSDTVMNSFFIPQLGSQVYAMAGMQTKLHLIANEPGTYKGISASYSGAGFSGMKFSAIATPDDASFEEWVAKVKQSPEALDSIAAFDQVATPSKFDKPRYFSSVVPHLFYEIMKKYGSPHMPMNHDMHHMHGANMSHNQSTLLTYTVELMALTNLLAETELSAANIK</sequence>
<evidence type="ECO:0000256" key="7">
    <source>
        <dbReference type="ARBA" id="ARBA00022729"/>
    </source>
</evidence>
<evidence type="ECO:0000256" key="8">
    <source>
        <dbReference type="ARBA" id="ARBA00022982"/>
    </source>
</evidence>
<keyword evidence="6 15" id="KW-0812">Transmembrane</keyword>
<feature type="domain" description="Cytochrome oxidase subunit II transmembrane region profile" evidence="17">
    <location>
        <begin position="21"/>
        <end position="117"/>
    </location>
</feature>
<evidence type="ECO:0000256" key="12">
    <source>
        <dbReference type="ARBA" id="ARBA00023139"/>
    </source>
</evidence>
<protein>
    <recommendedName>
        <fullName evidence="14">Ubiquinol oxidase subunit 2</fullName>
    </recommendedName>
</protein>
<dbReference type="Pfam" id="PF06481">
    <property type="entry name" value="COX_ARM"/>
    <property type="match status" value="1"/>
</dbReference>
<dbReference type="InterPro" id="IPR010514">
    <property type="entry name" value="COX_ARM"/>
</dbReference>
<dbReference type="InterPro" id="IPR036257">
    <property type="entry name" value="Cyt_c_oxidase_su2_TM_sf"/>
</dbReference>
<comment type="similarity">
    <text evidence="2 14">Belongs to the cytochrome c oxidase subunit 2 family.</text>
</comment>
<keyword evidence="19" id="KW-1185">Reference proteome</keyword>
<comment type="caution">
    <text evidence="18">The sequence shown here is derived from an EMBL/GenBank/DDBJ whole genome shotgun (WGS) entry which is preliminary data.</text>
</comment>
<evidence type="ECO:0000256" key="10">
    <source>
        <dbReference type="ARBA" id="ARBA00023002"/>
    </source>
</evidence>
<dbReference type="NCBIfam" id="TIGR01433">
    <property type="entry name" value="CyoA"/>
    <property type="match status" value="1"/>
</dbReference>
<keyword evidence="3 14" id="KW-0813">Transport</keyword>
<dbReference type="Gene3D" id="1.10.287.90">
    <property type="match status" value="1"/>
</dbReference>
<dbReference type="PROSITE" id="PS50999">
    <property type="entry name" value="COX2_TM"/>
    <property type="match status" value="1"/>
</dbReference>
<dbReference type="InterPro" id="IPR011759">
    <property type="entry name" value="Cyt_c_oxidase_su2_TM_dom"/>
</dbReference>
<reference evidence="18 19" key="1">
    <citation type="submission" date="2024-09" db="EMBL/GenBank/DDBJ databases">
        <authorList>
            <person name="Sun Q."/>
            <person name="Mori K."/>
        </authorList>
    </citation>
    <scope>NUCLEOTIDE SEQUENCE [LARGE SCALE GENOMIC DNA]</scope>
    <source>
        <strain evidence="18 19">CCM 7538</strain>
    </source>
</reference>
<evidence type="ECO:0000256" key="9">
    <source>
        <dbReference type="ARBA" id="ARBA00022989"/>
    </source>
</evidence>
<comment type="subcellular location">
    <subcellularLocation>
        <location evidence="1">Cell membrane</location>
        <topology evidence="1">Multi-pass membrane protein</topology>
    </subcellularLocation>
</comment>
<dbReference type="InterPro" id="IPR008972">
    <property type="entry name" value="Cupredoxin"/>
</dbReference>
<keyword evidence="13" id="KW-0449">Lipoprotein</keyword>
<keyword evidence="8 14" id="KW-0249">Electron transport</keyword>
<dbReference type="InterPro" id="IPR002429">
    <property type="entry name" value="CcO_II-like_C"/>
</dbReference>
<feature type="transmembrane region" description="Helical" evidence="15">
    <location>
        <begin position="87"/>
        <end position="107"/>
    </location>
</feature>
<evidence type="ECO:0000256" key="5">
    <source>
        <dbReference type="ARBA" id="ARBA00022660"/>
    </source>
</evidence>
<keyword evidence="5 14" id="KW-0679">Respiratory chain</keyword>
<evidence type="ECO:0000259" key="17">
    <source>
        <dbReference type="PROSITE" id="PS50999"/>
    </source>
</evidence>
<feature type="domain" description="Cytochrome oxidase subunit II copper A binding" evidence="16">
    <location>
        <begin position="123"/>
        <end position="236"/>
    </location>
</feature>
<evidence type="ECO:0000256" key="14">
    <source>
        <dbReference type="PIRNR" id="PIRNR000292"/>
    </source>
</evidence>
<name>A0ABV6HXE7_9PAST</name>
<dbReference type="PROSITE" id="PS50857">
    <property type="entry name" value="COX2_CUA"/>
    <property type="match status" value="1"/>
</dbReference>
<proteinExistence type="inferred from homology"/>
<keyword evidence="7" id="KW-0732">Signal</keyword>
<dbReference type="PROSITE" id="PS51257">
    <property type="entry name" value="PROKAR_LIPOPROTEIN"/>
    <property type="match status" value="1"/>
</dbReference>
<keyword evidence="12" id="KW-0564">Palmitate</keyword>
<evidence type="ECO:0000256" key="4">
    <source>
        <dbReference type="ARBA" id="ARBA00022475"/>
    </source>
</evidence>
<dbReference type="SUPFAM" id="SSF81464">
    <property type="entry name" value="Cytochrome c oxidase subunit II-like, transmembrane region"/>
    <property type="match status" value="1"/>
</dbReference>
<evidence type="ECO:0000256" key="6">
    <source>
        <dbReference type="ARBA" id="ARBA00022692"/>
    </source>
</evidence>
<dbReference type="CDD" id="cd04212">
    <property type="entry name" value="CuRO_UO_II"/>
    <property type="match status" value="1"/>
</dbReference>
<dbReference type="Pfam" id="PF00116">
    <property type="entry name" value="COX2"/>
    <property type="match status" value="1"/>
</dbReference>
<dbReference type="EMBL" id="JBHLWA010000033">
    <property type="protein sequence ID" value="MFC0323441.1"/>
    <property type="molecule type" value="Genomic_DNA"/>
</dbReference>
<dbReference type="RefSeq" id="WP_382375034.1">
    <property type="nucleotide sequence ID" value="NZ_JBHLWA010000033.1"/>
</dbReference>
<dbReference type="Gene3D" id="2.60.40.420">
    <property type="entry name" value="Cupredoxins - blue copper proteins"/>
    <property type="match status" value="1"/>
</dbReference>
<evidence type="ECO:0000256" key="15">
    <source>
        <dbReference type="SAM" id="Phobius"/>
    </source>
</evidence>
<evidence type="ECO:0000256" key="11">
    <source>
        <dbReference type="ARBA" id="ARBA00023136"/>
    </source>
</evidence>
<dbReference type="InterPro" id="IPR006333">
    <property type="entry name" value="Cyt_o_ubiquinol_oxidase_su2"/>
</dbReference>
<accession>A0ABV6HXE7</accession>
<dbReference type="PIRSF" id="PIRSF000292">
    <property type="entry name" value="Ubi_od_II"/>
    <property type="match status" value="1"/>
</dbReference>
<keyword evidence="4 14" id="KW-1003">Cell membrane</keyword>
<dbReference type="SUPFAM" id="SSF49503">
    <property type="entry name" value="Cupredoxins"/>
    <property type="match status" value="1"/>
</dbReference>
<keyword evidence="10 14" id="KW-0560">Oxidoreductase</keyword>
<dbReference type="InterPro" id="IPR045187">
    <property type="entry name" value="CcO_II"/>
</dbReference>
<dbReference type="PANTHER" id="PTHR22888:SF18">
    <property type="entry name" value="CYTOCHROME BO(3) UBIQUINOL OXIDASE SUBUNIT 2"/>
    <property type="match status" value="1"/>
</dbReference>